<feature type="region of interest" description="Disordered" evidence="1">
    <location>
        <begin position="1"/>
        <end position="21"/>
    </location>
</feature>
<dbReference type="AlphaFoldDB" id="A0A0A9GLA9"/>
<feature type="compositionally biased region" description="Basic and acidic residues" evidence="1">
    <location>
        <begin position="1"/>
        <end position="13"/>
    </location>
</feature>
<accession>A0A0A9GLA9</accession>
<sequence length="43" mass="4841">MKGGKDSIIKDNALKTAEQQQMPKKIQKVQLTLYGHEGEREIG</sequence>
<protein>
    <submittedName>
        <fullName evidence="2">Uncharacterized protein</fullName>
    </submittedName>
</protein>
<reference evidence="2" key="1">
    <citation type="submission" date="2014-09" db="EMBL/GenBank/DDBJ databases">
        <authorList>
            <person name="Magalhaes I.L.F."/>
            <person name="Oliveira U."/>
            <person name="Santos F.R."/>
            <person name="Vidigal T.H.D.A."/>
            <person name="Brescovit A.D."/>
            <person name="Santos A.J."/>
        </authorList>
    </citation>
    <scope>NUCLEOTIDE SEQUENCE</scope>
    <source>
        <tissue evidence="2">Shoot tissue taken approximately 20 cm above the soil surface</tissue>
    </source>
</reference>
<proteinExistence type="predicted"/>
<name>A0A0A9GLA9_ARUDO</name>
<evidence type="ECO:0000313" key="2">
    <source>
        <dbReference type="EMBL" id="JAE21458.1"/>
    </source>
</evidence>
<dbReference type="EMBL" id="GBRH01176438">
    <property type="protein sequence ID" value="JAE21458.1"/>
    <property type="molecule type" value="Transcribed_RNA"/>
</dbReference>
<evidence type="ECO:0000256" key="1">
    <source>
        <dbReference type="SAM" id="MobiDB-lite"/>
    </source>
</evidence>
<organism evidence="2">
    <name type="scientific">Arundo donax</name>
    <name type="common">Giant reed</name>
    <name type="synonym">Donax arundinaceus</name>
    <dbReference type="NCBI Taxonomy" id="35708"/>
    <lineage>
        <taxon>Eukaryota</taxon>
        <taxon>Viridiplantae</taxon>
        <taxon>Streptophyta</taxon>
        <taxon>Embryophyta</taxon>
        <taxon>Tracheophyta</taxon>
        <taxon>Spermatophyta</taxon>
        <taxon>Magnoliopsida</taxon>
        <taxon>Liliopsida</taxon>
        <taxon>Poales</taxon>
        <taxon>Poaceae</taxon>
        <taxon>PACMAD clade</taxon>
        <taxon>Arundinoideae</taxon>
        <taxon>Arundineae</taxon>
        <taxon>Arundo</taxon>
    </lineage>
</organism>
<reference evidence="2" key="2">
    <citation type="journal article" date="2015" name="Data Brief">
        <title>Shoot transcriptome of the giant reed, Arundo donax.</title>
        <authorList>
            <person name="Barrero R.A."/>
            <person name="Guerrero F.D."/>
            <person name="Moolhuijzen P."/>
            <person name="Goolsby J.A."/>
            <person name="Tidwell J."/>
            <person name="Bellgard S.E."/>
            <person name="Bellgard M.I."/>
        </authorList>
    </citation>
    <scope>NUCLEOTIDE SEQUENCE</scope>
    <source>
        <tissue evidence="2">Shoot tissue taken approximately 20 cm above the soil surface</tissue>
    </source>
</reference>